<dbReference type="Pfam" id="PF15813">
    <property type="entry name" value="DUF4708"/>
    <property type="match status" value="1"/>
</dbReference>
<dbReference type="PANTHER" id="PTHR28495:SF1">
    <property type="entry name" value="GENE, 17266-RELATED"/>
    <property type="match status" value="1"/>
</dbReference>
<organism evidence="2">
    <name type="scientific">Timema poppense</name>
    <name type="common">Walking stick</name>
    <dbReference type="NCBI Taxonomy" id="170557"/>
    <lineage>
        <taxon>Eukaryota</taxon>
        <taxon>Metazoa</taxon>
        <taxon>Ecdysozoa</taxon>
        <taxon>Arthropoda</taxon>
        <taxon>Hexapoda</taxon>
        <taxon>Insecta</taxon>
        <taxon>Pterygota</taxon>
        <taxon>Neoptera</taxon>
        <taxon>Polyneoptera</taxon>
        <taxon>Phasmatodea</taxon>
        <taxon>Timematodea</taxon>
        <taxon>Timematoidea</taxon>
        <taxon>Timematidae</taxon>
        <taxon>Timema</taxon>
    </lineage>
</organism>
<protein>
    <recommendedName>
        <fullName evidence="1">DUF4708 domain-containing protein</fullName>
    </recommendedName>
</protein>
<gene>
    <name evidence="2" type="ORF">TPSB3V08_LOCUS354</name>
</gene>
<feature type="domain" description="DUF4708" evidence="1">
    <location>
        <begin position="12"/>
        <end position="285"/>
    </location>
</feature>
<dbReference type="AlphaFoldDB" id="A0A7R9CHD6"/>
<dbReference type="EMBL" id="OD000112">
    <property type="protein sequence ID" value="CAD7395825.1"/>
    <property type="molecule type" value="Genomic_DNA"/>
</dbReference>
<accession>A0A7R9CHD6</accession>
<sequence>MEYVCDETFKVVLFATAPKLEDLCCIIVQINPLEKHDISAKSSYHWQILKCRQLIFTELDIIASPVFRNNNRIHVIMSRQYYNSGSIQQKLGKLKMEIQQTVTLSNAIYEACLRYTILALMAPIWNQAGEYMVQGRNFLHSQSPMNAVKMEIGMKCDEMFIAVWPLRVRMRPLEFSDLDIVPSTKEEFFSKHDGYISELSLGAQQLHVLPSLKKGRIVSISRRIPSSCPYQSYKELKRHWKNLYGYRLPESDETILYFTMHFNAFSSTVYTYPSLCVRPDGLQFHSRVNFKEVLGSFIQDLTKKVPRICGHEFAVTKKLVCAVPKMLSWDQSSEIPSSHGSPKLNLKSVTRFDGNILESTIFSDFEYPFDSEINTLTQKTSLCKDVSACSQKLSLMTPTCNTSEQACTPKQEFFGRHFTDNTRKAHHSLGDSPPLFLPYAIPPRSQQTTSMSKGDKTCKMCPSLGDSPPLFLPYSISLKTQLTASTNNGNDMKPLFNSLSTSVGNYSGKSTIQQEIKPIVPVFSKHFKFDVTSDKATSSKSPMSQDASLKTPSKVNMVKLSTIVKEFQLKREIEPVTKFDEGPFPKKPRSRPRVQPDMDVEALARANDLGKVNTATLVKWLRENKVSCKVKDKKSDLVNKVMAYLNISSNL</sequence>
<name>A0A7R9CHD6_TIMPO</name>
<reference evidence="2" key="1">
    <citation type="submission" date="2020-11" db="EMBL/GenBank/DDBJ databases">
        <authorList>
            <person name="Tran Van P."/>
        </authorList>
    </citation>
    <scope>NUCLEOTIDE SEQUENCE</scope>
</reference>
<dbReference type="PANTHER" id="PTHR28495">
    <property type="entry name" value="HYPOTHETICAL PROTEIN LOC100359752"/>
    <property type="match status" value="1"/>
</dbReference>
<proteinExistence type="predicted"/>
<dbReference type="InterPro" id="IPR031643">
    <property type="entry name" value="DUF4708"/>
</dbReference>
<evidence type="ECO:0000259" key="1">
    <source>
        <dbReference type="Pfam" id="PF15813"/>
    </source>
</evidence>
<evidence type="ECO:0000313" key="2">
    <source>
        <dbReference type="EMBL" id="CAD7395825.1"/>
    </source>
</evidence>